<dbReference type="AlphaFoldDB" id="A0A1M4TAN4"/>
<dbReference type="PANTHER" id="PTHR34475">
    <property type="match status" value="1"/>
</dbReference>
<dbReference type="Pfam" id="PF13464">
    <property type="entry name" value="RodZ_C"/>
    <property type="match status" value="1"/>
</dbReference>
<evidence type="ECO:0000259" key="3">
    <source>
        <dbReference type="Pfam" id="PF13464"/>
    </source>
</evidence>
<keyword evidence="2" id="KW-1133">Transmembrane helix</keyword>
<dbReference type="STRING" id="112248.SAMN05444392_101390"/>
<feature type="region of interest" description="Disordered" evidence="1">
    <location>
        <begin position="80"/>
        <end position="104"/>
    </location>
</feature>
<evidence type="ECO:0000313" key="4">
    <source>
        <dbReference type="EMBL" id="SHE41589.1"/>
    </source>
</evidence>
<feature type="transmembrane region" description="Helical" evidence="2">
    <location>
        <begin position="49"/>
        <end position="70"/>
    </location>
</feature>
<dbReference type="RefSeq" id="WP_073151112.1">
    <property type="nucleotide sequence ID" value="NZ_FQVL01000001.1"/>
</dbReference>
<keyword evidence="5" id="KW-1185">Reference proteome</keyword>
<dbReference type="OrthoDB" id="9797543at2"/>
<name>A0A1M4TAN4_9BACL</name>
<dbReference type="PANTHER" id="PTHR34475:SF1">
    <property type="entry name" value="CYTOSKELETON PROTEIN RODZ"/>
    <property type="match status" value="1"/>
</dbReference>
<reference evidence="4 5" key="1">
    <citation type="submission" date="2016-11" db="EMBL/GenBank/DDBJ databases">
        <authorList>
            <person name="Jaros S."/>
            <person name="Januszkiewicz K."/>
            <person name="Wedrychowicz H."/>
        </authorList>
    </citation>
    <scope>NUCLEOTIDE SEQUENCE [LARGE SCALE GENOMIC DNA]</scope>
    <source>
        <strain evidence="4 5">DSM 44666</strain>
    </source>
</reference>
<gene>
    <name evidence="4" type="ORF">SAMN05444392_101390</name>
</gene>
<evidence type="ECO:0000256" key="2">
    <source>
        <dbReference type="SAM" id="Phobius"/>
    </source>
</evidence>
<evidence type="ECO:0000313" key="5">
    <source>
        <dbReference type="Proteomes" id="UP000184476"/>
    </source>
</evidence>
<dbReference type="Proteomes" id="UP000184476">
    <property type="component" value="Unassembled WGS sequence"/>
</dbReference>
<dbReference type="InterPro" id="IPR050400">
    <property type="entry name" value="Bact_Cytoskel_RodZ"/>
</dbReference>
<protein>
    <recommendedName>
        <fullName evidence="3">Cytoskeleton protein RodZ-like C-terminal domain-containing protein</fullName>
    </recommendedName>
</protein>
<proteinExistence type="predicted"/>
<dbReference type="EMBL" id="FQVL01000001">
    <property type="protein sequence ID" value="SHE41589.1"/>
    <property type="molecule type" value="Genomic_DNA"/>
</dbReference>
<organism evidence="4 5">
    <name type="scientific">Seinonella peptonophila</name>
    <dbReference type="NCBI Taxonomy" id="112248"/>
    <lineage>
        <taxon>Bacteria</taxon>
        <taxon>Bacillati</taxon>
        <taxon>Bacillota</taxon>
        <taxon>Bacilli</taxon>
        <taxon>Bacillales</taxon>
        <taxon>Thermoactinomycetaceae</taxon>
        <taxon>Seinonella</taxon>
    </lineage>
</organism>
<accession>A0A1M4TAN4</accession>
<dbReference type="InterPro" id="IPR025194">
    <property type="entry name" value="RodZ-like_C"/>
</dbReference>
<sequence length="216" mass="24068">MKSSTSKDQTGFSSFASYQELDTDTEVLSRSEMMRRQRNQTKHALWSKWYIWLSLILILIAAGGGVWWWLGSGENAKTSAAHSKTNLTTTPNNSISQEEETTSFTVPSKEDRAQVSLIDPVEANEKLDIYEVSNAKQVDVLLEAKKTTQIEVRSVDRSGSVLASKTLNKGQKLEQTNDKGLYVKINNPEQVTLSVNGVTIQTSKNGVYQFRLASSE</sequence>
<keyword evidence="2" id="KW-0472">Membrane</keyword>
<evidence type="ECO:0000256" key="1">
    <source>
        <dbReference type="SAM" id="MobiDB-lite"/>
    </source>
</evidence>
<feature type="domain" description="Cytoskeleton protein RodZ-like C-terminal" evidence="3">
    <location>
        <begin position="143"/>
        <end position="204"/>
    </location>
</feature>
<keyword evidence="2" id="KW-0812">Transmembrane</keyword>